<keyword evidence="4 5" id="KW-0472">Membrane</keyword>
<feature type="transmembrane region" description="Helical" evidence="5">
    <location>
        <begin position="176"/>
        <end position="195"/>
    </location>
</feature>
<dbReference type="PANTHER" id="PTHR37422:SF13">
    <property type="entry name" value="LIPOPOLYSACCHARIDE BIOSYNTHESIS PROTEIN PA4999-RELATED"/>
    <property type="match status" value="1"/>
</dbReference>
<protein>
    <recommendedName>
        <fullName evidence="6">O-antigen ligase-related domain-containing protein</fullName>
    </recommendedName>
</protein>
<dbReference type="InterPro" id="IPR007016">
    <property type="entry name" value="O-antigen_ligase-rel_domated"/>
</dbReference>
<organism evidence="7 8">
    <name type="scientific">Candidatus Woykebacteria bacterium GWA1_44_8</name>
    <dbReference type="NCBI Taxonomy" id="1802591"/>
    <lineage>
        <taxon>Bacteria</taxon>
        <taxon>Candidatus Woykeibacteriota</taxon>
    </lineage>
</organism>
<name>A0A1G1W059_9BACT</name>
<proteinExistence type="predicted"/>
<feature type="domain" description="O-antigen ligase-related" evidence="6">
    <location>
        <begin position="214"/>
        <end position="360"/>
    </location>
</feature>
<evidence type="ECO:0000256" key="2">
    <source>
        <dbReference type="ARBA" id="ARBA00022692"/>
    </source>
</evidence>
<evidence type="ECO:0000256" key="5">
    <source>
        <dbReference type="SAM" id="Phobius"/>
    </source>
</evidence>
<dbReference type="EMBL" id="MHCN01000019">
    <property type="protein sequence ID" value="OGY20980.1"/>
    <property type="molecule type" value="Genomic_DNA"/>
</dbReference>
<accession>A0A1G1W059</accession>
<dbReference type="GO" id="GO:0016020">
    <property type="term" value="C:membrane"/>
    <property type="evidence" value="ECO:0007669"/>
    <property type="project" value="UniProtKB-SubCell"/>
</dbReference>
<evidence type="ECO:0000256" key="3">
    <source>
        <dbReference type="ARBA" id="ARBA00022989"/>
    </source>
</evidence>
<feature type="transmembrane region" description="Helical" evidence="5">
    <location>
        <begin position="32"/>
        <end position="53"/>
    </location>
</feature>
<sequence length="426" mass="48054">MKAVQILASLTLAALPLYIIRCKSFSWCQSPLPFTLLELFILATFFVWIIWRVSSVRKEKKVLQRLFKGLTGPLFWPSVLFLAGGATIAVFLSADQRVAAGIWKAYFVEPALFSLVVLDLSIEKKSLSWAIVPLLFSGLWLSVLAVWQAVTGTNQFATYAISQGRVTAVYTTPNALGLYLGPLTFLALGFLFELFRQKQIKLKKSSLAWYLIISLLGFILAIYLSKSRGAGLGVIVALLAFSLMAIYPILSNFWQTLFRFSAFFAVVAYLLLNIFVFVKIDSFVSTYKPTTQNSITARFCIWQATKKMLADRPITGAGLSAYQKVYPSYATCYSEAHLYPHNILLNFWTETGMVGLLAFLWVIYRCWKILDRFVNNFLAVGLLSAMVYIFIHGLVDVPYFKNDLAAEFWVLLSMAVWFNITQAKKS</sequence>
<reference evidence="7 8" key="1">
    <citation type="journal article" date="2016" name="Nat. Commun.">
        <title>Thousands of microbial genomes shed light on interconnected biogeochemical processes in an aquifer system.</title>
        <authorList>
            <person name="Anantharaman K."/>
            <person name="Brown C.T."/>
            <person name="Hug L.A."/>
            <person name="Sharon I."/>
            <person name="Castelle C.J."/>
            <person name="Probst A.J."/>
            <person name="Thomas B.C."/>
            <person name="Singh A."/>
            <person name="Wilkins M.J."/>
            <person name="Karaoz U."/>
            <person name="Brodie E.L."/>
            <person name="Williams K.H."/>
            <person name="Hubbard S.S."/>
            <person name="Banfield J.F."/>
        </authorList>
    </citation>
    <scope>NUCLEOTIDE SEQUENCE [LARGE SCALE GENOMIC DNA]</scope>
</reference>
<feature type="transmembrane region" description="Helical" evidence="5">
    <location>
        <begin position="373"/>
        <end position="392"/>
    </location>
</feature>
<feature type="transmembrane region" description="Helical" evidence="5">
    <location>
        <begin position="207"/>
        <end position="224"/>
    </location>
</feature>
<evidence type="ECO:0000256" key="1">
    <source>
        <dbReference type="ARBA" id="ARBA00004141"/>
    </source>
</evidence>
<keyword evidence="3 5" id="KW-1133">Transmembrane helix</keyword>
<dbReference type="AlphaFoldDB" id="A0A1G1W059"/>
<feature type="transmembrane region" description="Helical" evidence="5">
    <location>
        <begin position="230"/>
        <end position="250"/>
    </location>
</feature>
<evidence type="ECO:0000256" key="4">
    <source>
        <dbReference type="ARBA" id="ARBA00023136"/>
    </source>
</evidence>
<evidence type="ECO:0000259" key="6">
    <source>
        <dbReference type="Pfam" id="PF04932"/>
    </source>
</evidence>
<feature type="transmembrane region" description="Helical" evidence="5">
    <location>
        <begin position="127"/>
        <end position="150"/>
    </location>
</feature>
<comment type="caution">
    <text evidence="7">The sequence shown here is derived from an EMBL/GenBank/DDBJ whole genome shotgun (WGS) entry which is preliminary data.</text>
</comment>
<dbReference type="Pfam" id="PF04932">
    <property type="entry name" value="Wzy_C"/>
    <property type="match status" value="1"/>
</dbReference>
<dbReference type="InterPro" id="IPR051533">
    <property type="entry name" value="WaaL-like"/>
</dbReference>
<evidence type="ECO:0000313" key="7">
    <source>
        <dbReference type="EMBL" id="OGY20980.1"/>
    </source>
</evidence>
<keyword evidence="2 5" id="KW-0812">Transmembrane</keyword>
<feature type="transmembrane region" description="Helical" evidence="5">
    <location>
        <begin position="404"/>
        <end position="420"/>
    </location>
</feature>
<feature type="transmembrane region" description="Helical" evidence="5">
    <location>
        <begin position="257"/>
        <end position="278"/>
    </location>
</feature>
<dbReference type="STRING" id="1802591.A2113_01635"/>
<feature type="transmembrane region" description="Helical" evidence="5">
    <location>
        <begin position="100"/>
        <end position="120"/>
    </location>
</feature>
<dbReference type="PANTHER" id="PTHR37422">
    <property type="entry name" value="TEICHURONIC ACID BIOSYNTHESIS PROTEIN TUAE"/>
    <property type="match status" value="1"/>
</dbReference>
<gene>
    <name evidence="7" type="ORF">A2113_01635</name>
</gene>
<feature type="transmembrane region" description="Helical" evidence="5">
    <location>
        <begin position="74"/>
        <end position="94"/>
    </location>
</feature>
<dbReference type="Proteomes" id="UP000176299">
    <property type="component" value="Unassembled WGS sequence"/>
</dbReference>
<comment type="subcellular location">
    <subcellularLocation>
        <location evidence="1">Membrane</location>
        <topology evidence="1">Multi-pass membrane protein</topology>
    </subcellularLocation>
</comment>
<evidence type="ECO:0000313" key="8">
    <source>
        <dbReference type="Proteomes" id="UP000176299"/>
    </source>
</evidence>
<feature type="transmembrane region" description="Helical" evidence="5">
    <location>
        <begin position="343"/>
        <end position="364"/>
    </location>
</feature>